<protein>
    <submittedName>
        <fullName evidence="3">Uncharacterized protein</fullName>
    </submittedName>
</protein>
<dbReference type="EMBL" id="MCFL01000042">
    <property type="protein sequence ID" value="ORZ32765.1"/>
    <property type="molecule type" value="Genomic_DNA"/>
</dbReference>
<accession>A0A1Y2HDY6</accession>
<feature type="region of interest" description="Disordered" evidence="2">
    <location>
        <begin position="96"/>
        <end position="127"/>
    </location>
</feature>
<organism evidence="3 4">
    <name type="scientific">Catenaria anguillulae PL171</name>
    <dbReference type="NCBI Taxonomy" id="765915"/>
    <lineage>
        <taxon>Eukaryota</taxon>
        <taxon>Fungi</taxon>
        <taxon>Fungi incertae sedis</taxon>
        <taxon>Blastocladiomycota</taxon>
        <taxon>Blastocladiomycetes</taxon>
        <taxon>Blastocladiales</taxon>
        <taxon>Catenariaceae</taxon>
        <taxon>Catenaria</taxon>
    </lineage>
</organism>
<evidence type="ECO:0000256" key="1">
    <source>
        <dbReference type="SAM" id="Coils"/>
    </source>
</evidence>
<dbReference type="AlphaFoldDB" id="A0A1Y2HDY6"/>
<name>A0A1Y2HDY6_9FUNG</name>
<proteinExistence type="predicted"/>
<comment type="caution">
    <text evidence="3">The sequence shown here is derived from an EMBL/GenBank/DDBJ whole genome shotgun (WGS) entry which is preliminary data.</text>
</comment>
<reference evidence="3 4" key="1">
    <citation type="submission" date="2016-07" db="EMBL/GenBank/DDBJ databases">
        <title>Pervasive Adenine N6-methylation of Active Genes in Fungi.</title>
        <authorList>
            <consortium name="DOE Joint Genome Institute"/>
            <person name="Mondo S.J."/>
            <person name="Dannebaum R.O."/>
            <person name="Kuo R.C."/>
            <person name="Labutti K."/>
            <person name="Haridas S."/>
            <person name="Kuo A."/>
            <person name="Salamov A."/>
            <person name="Ahrendt S.R."/>
            <person name="Lipzen A."/>
            <person name="Sullivan W."/>
            <person name="Andreopoulos W.B."/>
            <person name="Clum A."/>
            <person name="Lindquist E."/>
            <person name="Daum C."/>
            <person name="Ramamoorthy G.K."/>
            <person name="Gryganskyi A."/>
            <person name="Culley D."/>
            <person name="Magnuson J.K."/>
            <person name="James T.Y."/>
            <person name="O'Malley M.A."/>
            <person name="Stajich J.E."/>
            <person name="Spatafora J.W."/>
            <person name="Visel A."/>
            <person name="Grigoriev I.V."/>
        </authorList>
    </citation>
    <scope>NUCLEOTIDE SEQUENCE [LARGE SCALE GENOMIC DNA]</scope>
    <source>
        <strain evidence="3 4">PL171</strain>
    </source>
</reference>
<sequence>MRPMSPAGSSSVSGPIGGGHGMRRGSEPLASSVVGSALSRTQSPARRPRTHTYDGSGAGGSLYAMAGNDQAEGGGDQDENEDMRSTVSFGSNVTNYSSSAHASSIGPPLPTSWSTPSSPPPLAPPHARVPPLPATLHALPPASLVSLIQSLHTHLSLTAHELDAANARGAQVQARLDTLATKAVRKITDLQRAVEDKDKEIGELRAELGEVRGRLERVVGLVASVVPRVVGGSGGGNGAGG</sequence>
<evidence type="ECO:0000313" key="4">
    <source>
        <dbReference type="Proteomes" id="UP000193411"/>
    </source>
</evidence>
<evidence type="ECO:0000313" key="3">
    <source>
        <dbReference type="EMBL" id="ORZ32765.1"/>
    </source>
</evidence>
<evidence type="ECO:0000256" key="2">
    <source>
        <dbReference type="SAM" id="MobiDB-lite"/>
    </source>
</evidence>
<keyword evidence="4" id="KW-1185">Reference proteome</keyword>
<feature type="region of interest" description="Disordered" evidence="2">
    <location>
        <begin position="1"/>
        <end position="83"/>
    </location>
</feature>
<keyword evidence="1" id="KW-0175">Coiled coil</keyword>
<feature type="coiled-coil region" evidence="1">
    <location>
        <begin position="180"/>
        <end position="207"/>
    </location>
</feature>
<gene>
    <name evidence="3" type="ORF">BCR44DRAFT_1439550</name>
</gene>
<feature type="compositionally biased region" description="Pro residues" evidence="2">
    <location>
        <begin position="117"/>
        <end position="127"/>
    </location>
</feature>
<dbReference type="Proteomes" id="UP000193411">
    <property type="component" value="Unassembled WGS sequence"/>
</dbReference>
<feature type="compositionally biased region" description="Low complexity" evidence="2">
    <location>
        <begin position="1"/>
        <end position="14"/>
    </location>
</feature>